<gene>
    <name evidence="1" type="ORF">ACFHYQ_14675</name>
</gene>
<dbReference type="Proteomes" id="UP001589870">
    <property type="component" value="Unassembled WGS sequence"/>
</dbReference>
<evidence type="ECO:0008006" key="3">
    <source>
        <dbReference type="Google" id="ProtNLM"/>
    </source>
</evidence>
<reference evidence="1 2" key="1">
    <citation type="submission" date="2024-09" db="EMBL/GenBank/DDBJ databases">
        <authorList>
            <person name="Sun Q."/>
            <person name="Mori K."/>
        </authorList>
    </citation>
    <scope>NUCLEOTIDE SEQUENCE [LARGE SCALE GENOMIC DNA]</scope>
    <source>
        <strain evidence="1 2">TBRC 1851</strain>
    </source>
</reference>
<comment type="caution">
    <text evidence="1">The sequence shown here is derived from an EMBL/GenBank/DDBJ whole genome shotgun (WGS) entry which is preliminary data.</text>
</comment>
<sequence length="41" mass="4421">MIAACAELNDAVVVHYDRGFDTIAAFTGQKVRWLVPAGSVK</sequence>
<keyword evidence="2" id="KW-1185">Reference proteome</keyword>
<dbReference type="RefSeq" id="WP_394301683.1">
    <property type="nucleotide sequence ID" value="NZ_JBHMQT010000032.1"/>
</dbReference>
<name>A0ABV6U525_9ACTN</name>
<organism evidence="1 2">
    <name type="scientific">Sphaerimonospora cavernae</name>
    <dbReference type="NCBI Taxonomy" id="1740611"/>
    <lineage>
        <taxon>Bacteria</taxon>
        <taxon>Bacillati</taxon>
        <taxon>Actinomycetota</taxon>
        <taxon>Actinomycetes</taxon>
        <taxon>Streptosporangiales</taxon>
        <taxon>Streptosporangiaceae</taxon>
        <taxon>Sphaerimonospora</taxon>
    </lineage>
</organism>
<evidence type="ECO:0000313" key="2">
    <source>
        <dbReference type="Proteomes" id="UP001589870"/>
    </source>
</evidence>
<protein>
    <recommendedName>
        <fullName evidence="3">PIN domain-containing protein</fullName>
    </recommendedName>
</protein>
<dbReference type="EMBL" id="JBHMQT010000032">
    <property type="protein sequence ID" value="MFC0863543.1"/>
    <property type="molecule type" value="Genomic_DNA"/>
</dbReference>
<dbReference type="Gene3D" id="3.40.50.1010">
    <property type="entry name" value="5'-nuclease"/>
    <property type="match status" value="1"/>
</dbReference>
<accession>A0ABV6U525</accession>
<evidence type="ECO:0000313" key="1">
    <source>
        <dbReference type="EMBL" id="MFC0863543.1"/>
    </source>
</evidence>
<proteinExistence type="predicted"/>